<dbReference type="OrthoDB" id="9799703at2"/>
<comment type="caution">
    <text evidence="2">The sequence shown here is derived from an EMBL/GenBank/DDBJ whole genome shotgun (WGS) entry which is preliminary data.</text>
</comment>
<dbReference type="Proteomes" id="UP000284057">
    <property type="component" value="Unassembled WGS sequence"/>
</dbReference>
<keyword evidence="2" id="KW-0378">Hydrolase</keyword>
<name>A0A418KLD9_9ACTN</name>
<dbReference type="InterPro" id="IPR011335">
    <property type="entry name" value="Restrct_endonuc-II-like"/>
</dbReference>
<dbReference type="Gene3D" id="3.90.1570.10">
    <property type="entry name" value="tt1808, chain A"/>
    <property type="match status" value="1"/>
</dbReference>
<keyword evidence="2" id="KW-0540">Nuclease</keyword>
<dbReference type="EMBL" id="QUAL01000188">
    <property type="protein sequence ID" value="RIQ18363.1"/>
    <property type="molecule type" value="Genomic_DNA"/>
</dbReference>
<keyword evidence="2" id="KW-0255">Endonuclease</keyword>
<evidence type="ECO:0000259" key="1">
    <source>
        <dbReference type="Pfam" id="PF05685"/>
    </source>
</evidence>
<dbReference type="PANTHER" id="PTHR35400">
    <property type="entry name" value="SLR1083 PROTEIN"/>
    <property type="match status" value="1"/>
</dbReference>
<evidence type="ECO:0000313" key="3">
    <source>
        <dbReference type="Proteomes" id="UP000284057"/>
    </source>
</evidence>
<dbReference type="AlphaFoldDB" id="A0A418KLD9"/>
<dbReference type="SUPFAM" id="SSF52980">
    <property type="entry name" value="Restriction endonuclease-like"/>
    <property type="match status" value="1"/>
</dbReference>
<organism evidence="2 3">
    <name type="scientific">Jiangella rhizosphaerae</name>
    <dbReference type="NCBI Taxonomy" id="2293569"/>
    <lineage>
        <taxon>Bacteria</taxon>
        <taxon>Bacillati</taxon>
        <taxon>Actinomycetota</taxon>
        <taxon>Actinomycetes</taxon>
        <taxon>Jiangellales</taxon>
        <taxon>Jiangellaceae</taxon>
        <taxon>Jiangella</taxon>
    </lineage>
</organism>
<dbReference type="InterPro" id="IPR012296">
    <property type="entry name" value="Nuclease_put_TT1808"/>
</dbReference>
<reference evidence="2 3" key="1">
    <citation type="submission" date="2018-09" db="EMBL/GenBank/DDBJ databases">
        <title>Isolation, diversity and antifungal activity of actinobacteria from wheat.</title>
        <authorList>
            <person name="Han C."/>
        </authorList>
    </citation>
    <scope>NUCLEOTIDE SEQUENCE [LARGE SCALE GENOMIC DNA]</scope>
    <source>
        <strain evidence="2 3">NEAU-YY265</strain>
    </source>
</reference>
<keyword evidence="3" id="KW-1185">Reference proteome</keyword>
<dbReference type="GO" id="GO:0004519">
    <property type="term" value="F:endonuclease activity"/>
    <property type="evidence" value="ECO:0007669"/>
    <property type="project" value="UniProtKB-KW"/>
</dbReference>
<feature type="domain" description="Putative restriction endonuclease" evidence="1">
    <location>
        <begin position="19"/>
        <end position="173"/>
    </location>
</feature>
<evidence type="ECO:0000313" key="2">
    <source>
        <dbReference type="EMBL" id="RIQ18363.1"/>
    </source>
</evidence>
<sequence>MTTMMQRPRGTDAWTVDDLAGLPDDGLRYELLDGFLLVTPAPLGPHQTVVLELAVLLRSAMPSHLKVYVAPRDWQPDRGTSFQPDVLIVRRDQDSDGPITAPLTLAVEVQSRSTRRKDQLLKYSKYADSGVASYWIVDPDEPSIVAYDLVDGAYVEVGRATGDESVTLTQPFEVTVTPKALVSG</sequence>
<dbReference type="Pfam" id="PF05685">
    <property type="entry name" value="Uma2"/>
    <property type="match status" value="1"/>
</dbReference>
<dbReference type="InterPro" id="IPR008538">
    <property type="entry name" value="Uma2"/>
</dbReference>
<protein>
    <submittedName>
        <fullName evidence="2">Uma2 family endonuclease</fullName>
    </submittedName>
</protein>
<gene>
    <name evidence="2" type="ORF">DY240_20980</name>
</gene>
<dbReference type="RefSeq" id="WP_119661797.1">
    <property type="nucleotide sequence ID" value="NZ_QUAL01000188.1"/>
</dbReference>
<dbReference type="PANTHER" id="PTHR35400:SF3">
    <property type="entry name" value="SLL1072 PROTEIN"/>
    <property type="match status" value="1"/>
</dbReference>
<accession>A0A418KLD9</accession>
<proteinExistence type="predicted"/>
<dbReference type="CDD" id="cd06260">
    <property type="entry name" value="DUF820-like"/>
    <property type="match status" value="1"/>
</dbReference>